<feature type="non-terminal residue" evidence="2">
    <location>
        <position position="155"/>
    </location>
</feature>
<dbReference type="InParanoid" id="A0A2T2ZV81"/>
<feature type="compositionally biased region" description="Polar residues" evidence="1">
    <location>
        <begin position="86"/>
        <end position="102"/>
    </location>
</feature>
<organism evidence="2 3">
    <name type="scientific">Coniella lustricola</name>
    <dbReference type="NCBI Taxonomy" id="2025994"/>
    <lineage>
        <taxon>Eukaryota</taxon>
        <taxon>Fungi</taxon>
        <taxon>Dikarya</taxon>
        <taxon>Ascomycota</taxon>
        <taxon>Pezizomycotina</taxon>
        <taxon>Sordariomycetes</taxon>
        <taxon>Sordariomycetidae</taxon>
        <taxon>Diaporthales</taxon>
        <taxon>Schizoparmaceae</taxon>
        <taxon>Coniella</taxon>
    </lineage>
</organism>
<proteinExistence type="predicted"/>
<keyword evidence="3" id="KW-1185">Reference proteome</keyword>
<reference evidence="2 3" key="1">
    <citation type="journal article" date="2018" name="Mycol. Prog.">
        <title>Coniella lustricola, a new species from submerged detritus.</title>
        <authorList>
            <person name="Raudabaugh D.B."/>
            <person name="Iturriaga T."/>
            <person name="Carver A."/>
            <person name="Mondo S."/>
            <person name="Pangilinan J."/>
            <person name="Lipzen A."/>
            <person name="He G."/>
            <person name="Amirebrahimi M."/>
            <person name="Grigoriev I.V."/>
            <person name="Miller A.N."/>
        </authorList>
    </citation>
    <scope>NUCLEOTIDE SEQUENCE [LARGE SCALE GENOMIC DNA]</scope>
    <source>
        <strain evidence="2 3">B22-T-1</strain>
    </source>
</reference>
<protein>
    <submittedName>
        <fullName evidence="2">Uncharacterized protein</fullName>
    </submittedName>
</protein>
<evidence type="ECO:0000256" key="1">
    <source>
        <dbReference type="SAM" id="MobiDB-lite"/>
    </source>
</evidence>
<name>A0A2T2ZV81_9PEZI</name>
<dbReference type="Proteomes" id="UP000241462">
    <property type="component" value="Unassembled WGS sequence"/>
</dbReference>
<accession>A0A2T2ZV81</accession>
<gene>
    <name evidence="2" type="ORF">BD289DRAFT_347312</name>
</gene>
<feature type="compositionally biased region" description="Polar residues" evidence="1">
    <location>
        <begin position="30"/>
        <end position="52"/>
    </location>
</feature>
<dbReference type="OrthoDB" id="3519533at2759"/>
<evidence type="ECO:0000313" key="2">
    <source>
        <dbReference type="EMBL" id="PSR77544.1"/>
    </source>
</evidence>
<dbReference type="EMBL" id="KZ678648">
    <property type="protein sequence ID" value="PSR77544.1"/>
    <property type="molecule type" value="Genomic_DNA"/>
</dbReference>
<evidence type="ECO:0000313" key="3">
    <source>
        <dbReference type="Proteomes" id="UP000241462"/>
    </source>
</evidence>
<sequence>MESLQLAQMLADISDLSAADQRAAKGLVSANKTLPTNPSQPHLQTLDTSSGATPAVGAQQRPASAIPPSNRFDKFGRKIMTPPAMSRTNSTGPPSSQTTSMPGTPREVDDDVHQASTLMTLYEIRNRLKQQDSTGLKKAREQIDALIAKNKQQQQ</sequence>
<feature type="region of interest" description="Disordered" evidence="1">
    <location>
        <begin position="29"/>
        <end position="110"/>
    </location>
</feature>
<dbReference type="AlphaFoldDB" id="A0A2T2ZV81"/>